<name>A0A1F4UB28_UNCW3</name>
<dbReference type="InterPro" id="IPR036890">
    <property type="entry name" value="HATPase_C_sf"/>
</dbReference>
<dbReference type="InterPro" id="IPR004358">
    <property type="entry name" value="Sig_transdc_His_kin-like_C"/>
</dbReference>
<feature type="domain" description="Histidine kinase" evidence="7">
    <location>
        <begin position="8"/>
        <end position="224"/>
    </location>
</feature>
<protein>
    <recommendedName>
        <fullName evidence="2">histidine kinase</fullName>
        <ecNumber evidence="2">2.7.13.3</ecNumber>
    </recommendedName>
</protein>
<dbReference type="GO" id="GO:0004721">
    <property type="term" value="F:phosphoprotein phosphatase activity"/>
    <property type="evidence" value="ECO:0007669"/>
    <property type="project" value="TreeGrafter"/>
</dbReference>
<dbReference type="Gene3D" id="1.10.287.130">
    <property type="match status" value="1"/>
</dbReference>
<dbReference type="CDD" id="cd00082">
    <property type="entry name" value="HisKA"/>
    <property type="match status" value="1"/>
</dbReference>
<dbReference type="PANTHER" id="PTHR45453:SF1">
    <property type="entry name" value="PHOSPHATE REGULON SENSOR PROTEIN PHOR"/>
    <property type="match status" value="1"/>
</dbReference>
<dbReference type="Pfam" id="PF00512">
    <property type="entry name" value="HisKA"/>
    <property type="match status" value="1"/>
</dbReference>
<evidence type="ECO:0000313" key="8">
    <source>
        <dbReference type="EMBL" id="OGC42050.1"/>
    </source>
</evidence>
<dbReference type="InterPro" id="IPR003661">
    <property type="entry name" value="HisK_dim/P_dom"/>
</dbReference>
<dbReference type="FunFam" id="3.30.565.10:FF:000006">
    <property type="entry name" value="Sensor histidine kinase WalK"/>
    <property type="match status" value="1"/>
</dbReference>
<sequence length="246" mass="27401">MRQNFISLVSHEMRTPLVAAMQYLELMGGNIVGALNTEQTRIVNRMKSRLSDLLALIDRWLELARIEDHQVTDDFETFDFSPVVKEALEIIKPLADEKKIKIRDMSGDDVKLNGDRNMIKEIIVNLVSNGIKYNREGGEVTVQKKQESGFIVIDISDTGFGIPEEELGRIGKEFYRVKREGLAVGFGLGLAIVKKILDIHNGRLEIKSAVDQGSTFRMYLPISTAVIGKTAAASCNCSRESNKKGG</sequence>
<dbReference type="InterPro" id="IPR036097">
    <property type="entry name" value="HisK_dim/P_sf"/>
</dbReference>
<reference evidence="8 9" key="1">
    <citation type="journal article" date="2016" name="Nat. Commun.">
        <title>Thousands of microbial genomes shed light on interconnected biogeochemical processes in an aquifer system.</title>
        <authorList>
            <person name="Anantharaman K."/>
            <person name="Brown C.T."/>
            <person name="Hug L.A."/>
            <person name="Sharon I."/>
            <person name="Castelle C.J."/>
            <person name="Probst A.J."/>
            <person name="Thomas B.C."/>
            <person name="Singh A."/>
            <person name="Wilkins M.J."/>
            <person name="Karaoz U."/>
            <person name="Brodie E.L."/>
            <person name="Williams K.H."/>
            <person name="Hubbard S.S."/>
            <person name="Banfield J.F."/>
        </authorList>
    </citation>
    <scope>NUCLEOTIDE SEQUENCE [LARGE SCALE GENOMIC DNA]</scope>
</reference>
<dbReference type="SUPFAM" id="SSF47384">
    <property type="entry name" value="Homodimeric domain of signal transducing histidine kinase"/>
    <property type="match status" value="1"/>
</dbReference>
<dbReference type="InterPro" id="IPR050351">
    <property type="entry name" value="BphY/WalK/GraS-like"/>
</dbReference>
<dbReference type="GO" id="GO:0016036">
    <property type="term" value="P:cellular response to phosphate starvation"/>
    <property type="evidence" value="ECO:0007669"/>
    <property type="project" value="TreeGrafter"/>
</dbReference>
<dbReference type="GO" id="GO:0000155">
    <property type="term" value="F:phosphorelay sensor kinase activity"/>
    <property type="evidence" value="ECO:0007669"/>
    <property type="project" value="InterPro"/>
</dbReference>
<dbReference type="PRINTS" id="PR00344">
    <property type="entry name" value="BCTRLSENSOR"/>
</dbReference>
<keyword evidence="6" id="KW-0902">Two-component regulatory system</keyword>
<organism evidence="8 9">
    <name type="scientific">candidate division WOR-3 bacterium RBG_13_43_14</name>
    <dbReference type="NCBI Taxonomy" id="1802590"/>
    <lineage>
        <taxon>Bacteria</taxon>
        <taxon>Bacteria division WOR-3</taxon>
    </lineage>
</organism>
<dbReference type="Pfam" id="PF02518">
    <property type="entry name" value="HATPase_c"/>
    <property type="match status" value="1"/>
</dbReference>
<dbReference type="SMART" id="SM00387">
    <property type="entry name" value="HATPase_c"/>
    <property type="match status" value="1"/>
</dbReference>
<evidence type="ECO:0000256" key="5">
    <source>
        <dbReference type="ARBA" id="ARBA00022777"/>
    </source>
</evidence>
<dbReference type="EMBL" id="MEUM01000085">
    <property type="protein sequence ID" value="OGC42050.1"/>
    <property type="molecule type" value="Genomic_DNA"/>
</dbReference>
<dbReference type="InterPro" id="IPR003594">
    <property type="entry name" value="HATPase_dom"/>
</dbReference>
<dbReference type="AlphaFoldDB" id="A0A1F4UB28"/>
<comment type="caution">
    <text evidence="8">The sequence shown here is derived from an EMBL/GenBank/DDBJ whole genome shotgun (WGS) entry which is preliminary data.</text>
</comment>
<proteinExistence type="predicted"/>
<evidence type="ECO:0000256" key="1">
    <source>
        <dbReference type="ARBA" id="ARBA00000085"/>
    </source>
</evidence>
<keyword evidence="5" id="KW-0418">Kinase</keyword>
<evidence type="ECO:0000259" key="7">
    <source>
        <dbReference type="PROSITE" id="PS50109"/>
    </source>
</evidence>
<dbReference type="Gene3D" id="3.30.565.10">
    <property type="entry name" value="Histidine kinase-like ATPase, C-terminal domain"/>
    <property type="match status" value="1"/>
</dbReference>
<comment type="catalytic activity">
    <reaction evidence="1">
        <text>ATP + protein L-histidine = ADP + protein N-phospho-L-histidine.</text>
        <dbReference type="EC" id="2.7.13.3"/>
    </reaction>
</comment>
<dbReference type="EC" id="2.7.13.3" evidence="2"/>
<evidence type="ECO:0000313" key="9">
    <source>
        <dbReference type="Proteomes" id="UP000177025"/>
    </source>
</evidence>
<dbReference type="PANTHER" id="PTHR45453">
    <property type="entry name" value="PHOSPHATE REGULON SENSOR PROTEIN PHOR"/>
    <property type="match status" value="1"/>
</dbReference>
<keyword evidence="4" id="KW-0808">Transferase</keyword>
<dbReference type="InterPro" id="IPR005467">
    <property type="entry name" value="His_kinase_dom"/>
</dbReference>
<evidence type="ECO:0000256" key="3">
    <source>
        <dbReference type="ARBA" id="ARBA00022553"/>
    </source>
</evidence>
<dbReference type="GO" id="GO:0005886">
    <property type="term" value="C:plasma membrane"/>
    <property type="evidence" value="ECO:0007669"/>
    <property type="project" value="TreeGrafter"/>
</dbReference>
<accession>A0A1F4UB28</accession>
<dbReference type="SMART" id="SM00388">
    <property type="entry name" value="HisKA"/>
    <property type="match status" value="1"/>
</dbReference>
<keyword evidence="3" id="KW-0597">Phosphoprotein</keyword>
<dbReference type="CDD" id="cd00075">
    <property type="entry name" value="HATPase"/>
    <property type="match status" value="1"/>
</dbReference>
<dbReference type="PROSITE" id="PS50109">
    <property type="entry name" value="HIS_KIN"/>
    <property type="match status" value="1"/>
</dbReference>
<gene>
    <name evidence="8" type="ORF">A2Y85_00485</name>
</gene>
<dbReference type="SUPFAM" id="SSF55874">
    <property type="entry name" value="ATPase domain of HSP90 chaperone/DNA topoisomerase II/histidine kinase"/>
    <property type="match status" value="1"/>
</dbReference>
<dbReference type="Proteomes" id="UP000177025">
    <property type="component" value="Unassembled WGS sequence"/>
</dbReference>
<evidence type="ECO:0000256" key="2">
    <source>
        <dbReference type="ARBA" id="ARBA00012438"/>
    </source>
</evidence>
<evidence type="ECO:0000256" key="6">
    <source>
        <dbReference type="ARBA" id="ARBA00023012"/>
    </source>
</evidence>
<evidence type="ECO:0000256" key="4">
    <source>
        <dbReference type="ARBA" id="ARBA00022679"/>
    </source>
</evidence>